<sequence length="139" mass="15531">MLGPIGHGKTALIQGLTKEKLVYNKTQDVIYTDNFIDTPGEFVQHRRFNIALQVTSQDASLLLFVLNATAKEQVYSPNYAQSFNKPVIGVLTHIDMASEEELKRSRKQLELAGVEEIFEVSSVTGDGLAELREYLSEVN</sequence>
<protein>
    <submittedName>
        <fullName evidence="2">Propanediol utilization protein PduV</fullName>
    </submittedName>
</protein>
<gene>
    <name evidence="2" type="ORF">SRA_04231</name>
</gene>
<comment type="similarity">
    <text evidence="1">Belongs to the EutP/PduV family.</text>
</comment>
<dbReference type="Pfam" id="PF10662">
    <property type="entry name" value="PduV-EutP"/>
    <property type="match status" value="1"/>
</dbReference>
<dbReference type="CDD" id="cd00882">
    <property type="entry name" value="Ras_like_GTPase"/>
    <property type="match status" value="1"/>
</dbReference>
<evidence type="ECO:0000313" key="3">
    <source>
        <dbReference type="Proteomes" id="UP000007815"/>
    </source>
</evidence>
<comment type="caution">
    <text evidence="2">The sequence shown here is derived from an EMBL/GenBank/DDBJ whole genome shotgun (WGS) entry which is preliminary data.</text>
</comment>
<dbReference type="InterPro" id="IPR012381">
    <property type="entry name" value="EutP_PduV"/>
</dbReference>
<name>A0ABN0GTT1_STRRT</name>
<dbReference type="Gene3D" id="3.40.50.300">
    <property type="entry name" value="P-loop containing nucleotide triphosphate hydrolases"/>
    <property type="match status" value="1"/>
</dbReference>
<evidence type="ECO:0000256" key="1">
    <source>
        <dbReference type="PIRNR" id="PIRNR036409"/>
    </source>
</evidence>
<evidence type="ECO:0000313" key="2">
    <source>
        <dbReference type="EMBL" id="EJN93714.1"/>
    </source>
</evidence>
<dbReference type="PANTHER" id="PTHR40453">
    <property type="entry name" value="PROTEIN YOEF"/>
    <property type="match status" value="1"/>
</dbReference>
<dbReference type="InterPro" id="IPR027417">
    <property type="entry name" value="P-loop_NTPase"/>
</dbReference>
<dbReference type="Proteomes" id="UP000007815">
    <property type="component" value="Unassembled WGS sequence"/>
</dbReference>
<dbReference type="NCBIfam" id="TIGR02528">
    <property type="entry name" value="EutP"/>
    <property type="match status" value="1"/>
</dbReference>
<organism evidence="2 3">
    <name type="scientific">Streptococcus ratti FA-1 = DSM 20564</name>
    <dbReference type="NCBI Taxonomy" id="699248"/>
    <lineage>
        <taxon>Bacteria</taxon>
        <taxon>Bacillati</taxon>
        <taxon>Bacillota</taxon>
        <taxon>Bacilli</taxon>
        <taxon>Lactobacillales</taxon>
        <taxon>Streptococcaceae</taxon>
        <taxon>Streptococcus</taxon>
    </lineage>
</organism>
<accession>A0ABN0GTT1</accession>
<keyword evidence="3" id="KW-1185">Reference proteome</keyword>
<proteinExistence type="inferred from homology"/>
<dbReference type="PIRSF" id="PIRSF036409">
    <property type="entry name" value="EutP_PduV"/>
    <property type="match status" value="1"/>
</dbReference>
<reference evidence="2 3" key="1">
    <citation type="submission" date="2009-12" db="EMBL/GenBank/DDBJ databases">
        <authorList>
            <person name="Lefebure T."/>
            <person name="Cornejo O.E."/>
            <person name="Pavinski Bitar P.D."/>
            <person name="Lang P."/>
            <person name="Stanhope M.J."/>
        </authorList>
    </citation>
    <scope>NUCLEOTIDE SEQUENCE [LARGE SCALE GENOMIC DNA]</scope>
    <source>
        <strain evidence="2 3">FA-1</strain>
    </source>
</reference>
<dbReference type="SUPFAM" id="SSF52540">
    <property type="entry name" value="P-loop containing nucleoside triphosphate hydrolases"/>
    <property type="match status" value="1"/>
</dbReference>
<dbReference type="EMBL" id="AJTZ01000005">
    <property type="protein sequence ID" value="EJN93714.1"/>
    <property type="molecule type" value="Genomic_DNA"/>
</dbReference>
<dbReference type="PANTHER" id="PTHR40453:SF1">
    <property type="entry name" value="PROTEIN YOEF"/>
    <property type="match status" value="1"/>
</dbReference>
<keyword evidence="1" id="KW-0547">Nucleotide-binding</keyword>